<feature type="transmembrane region" description="Helical" evidence="6">
    <location>
        <begin position="104"/>
        <end position="136"/>
    </location>
</feature>
<dbReference type="PIRSF" id="PIRSF018968">
    <property type="entry name" value="ABC_permease_BceB"/>
    <property type="match status" value="1"/>
</dbReference>
<dbReference type="InterPro" id="IPR027022">
    <property type="entry name" value="ABC_permease_BceB-typ"/>
</dbReference>
<keyword evidence="3 6" id="KW-0812">Transmembrane</keyword>
<dbReference type="RefSeq" id="WP_013991193.1">
    <property type="nucleotide sequence ID" value="NZ_CP018187.1"/>
</dbReference>
<feature type="transmembrane region" description="Helical" evidence="6">
    <location>
        <begin position="20"/>
        <end position="37"/>
    </location>
</feature>
<feature type="transmembrane region" description="Helical" evidence="6">
    <location>
        <begin position="548"/>
        <end position="570"/>
    </location>
</feature>
<feature type="transmembrane region" description="Helical" evidence="6">
    <location>
        <begin position="606"/>
        <end position="624"/>
    </location>
</feature>
<dbReference type="EMBL" id="CP018187">
    <property type="protein sequence ID" value="QGU81295.1"/>
    <property type="molecule type" value="Genomic_DNA"/>
</dbReference>
<dbReference type="AlphaFoldDB" id="A0AB37DBW6"/>
<feature type="transmembrane region" description="Helical" evidence="6">
    <location>
        <begin position="57"/>
        <end position="84"/>
    </location>
</feature>
<feature type="transmembrane region" description="Helical" evidence="6">
    <location>
        <begin position="238"/>
        <end position="264"/>
    </location>
</feature>
<organism evidence="8 9">
    <name type="scientific">Streptococcus salivarius</name>
    <dbReference type="NCBI Taxonomy" id="1304"/>
    <lineage>
        <taxon>Bacteria</taxon>
        <taxon>Bacillati</taxon>
        <taxon>Bacillota</taxon>
        <taxon>Bacilli</taxon>
        <taxon>Lactobacillales</taxon>
        <taxon>Streptococcaceae</taxon>
        <taxon>Streptococcus</taxon>
    </lineage>
</organism>
<evidence type="ECO:0000259" key="7">
    <source>
        <dbReference type="Pfam" id="PF02687"/>
    </source>
</evidence>
<gene>
    <name evidence="8" type="ORF">BSR19_09270</name>
</gene>
<feature type="transmembrane region" description="Helical" evidence="6">
    <location>
        <begin position="206"/>
        <end position="226"/>
    </location>
</feature>
<reference evidence="8 9" key="1">
    <citation type="submission" date="2016-11" db="EMBL/GenBank/DDBJ databases">
        <title>The potential of Streptococcus salivarius to inhibit the production of volatile sulphur compounds in the oral cavity.</title>
        <authorList>
            <person name="Sun L."/>
            <person name="Li Z."/>
            <person name="Jin D."/>
            <person name="Zhao H."/>
        </authorList>
    </citation>
    <scope>NUCLEOTIDE SEQUENCE [LARGE SCALE GENOMIC DNA]</scope>
    <source>
        <strain evidence="8 9">ICDC2</strain>
    </source>
</reference>
<keyword evidence="5 6" id="KW-0472">Membrane</keyword>
<protein>
    <submittedName>
        <fullName evidence="8">ABC transporter permease</fullName>
    </submittedName>
</protein>
<comment type="subcellular location">
    <subcellularLocation>
        <location evidence="1 6">Cell membrane</location>
        <topology evidence="1 6">Multi-pass membrane protein</topology>
    </subcellularLocation>
</comment>
<dbReference type="GO" id="GO:0055085">
    <property type="term" value="P:transmembrane transport"/>
    <property type="evidence" value="ECO:0007669"/>
    <property type="project" value="UniProtKB-UniRule"/>
</dbReference>
<dbReference type="InterPro" id="IPR003838">
    <property type="entry name" value="ABC3_permease_C"/>
</dbReference>
<evidence type="ECO:0000313" key="8">
    <source>
        <dbReference type="EMBL" id="QGU81295.1"/>
    </source>
</evidence>
<comment type="similarity">
    <text evidence="6">Belongs to the ABC-4 integral membrane protein family.</text>
</comment>
<feature type="transmembrane region" description="Helical" evidence="6">
    <location>
        <begin position="644"/>
        <end position="660"/>
    </location>
</feature>
<keyword evidence="4 6" id="KW-1133">Transmembrane helix</keyword>
<evidence type="ECO:0000313" key="9">
    <source>
        <dbReference type="Proteomes" id="UP000422997"/>
    </source>
</evidence>
<evidence type="ECO:0000256" key="4">
    <source>
        <dbReference type="ARBA" id="ARBA00022989"/>
    </source>
</evidence>
<feature type="transmembrane region" description="Helical" evidence="6">
    <location>
        <begin position="156"/>
        <end position="178"/>
    </location>
</feature>
<keyword evidence="2 6" id="KW-1003">Cell membrane</keyword>
<feature type="transmembrane region" description="Helical" evidence="6">
    <location>
        <begin position="291"/>
        <end position="310"/>
    </location>
</feature>
<dbReference type="Proteomes" id="UP000422997">
    <property type="component" value="Chromosome"/>
</dbReference>
<dbReference type="PANTHER" id="PTHR46795:SF3">
    <property type="entry name" value="ABC TRANSPORTER PERMEASE"/>
    <property type="match status" value="1"/>
</dbReference>
<dbReference type="Pfam" id="PF02687">
    <property type="entry name" value="FtsX"/>
    <property type="match status" value="1"/>
</dbReference>
<evidence type="ECO:0000256" key="1">
    <source>
        <dbReference type="ARBA" id="ARBA00004651"/>
    </source>
</evidence>
<proteinExistence type="inferred from homology"/>
<feature type="domain" description="ABC3 transporter permease C-terminal" evidence="7">
    <location>
        <begin position="63"/>
        <end position="183"/>
    </location>
</feature>
<accession>A0AB37DBW6</accession>
<dbReference type="InterPro" id="IPR052536">
    <property type="entry name" value="ABC-4_Integral_Memb_Prot"/>
</dbReference>
<evidence type="ECO:0000256" key="3">
    <source>
        <dbReference type="ARBA" id="ARBA00022692"/>
    </source>
</evidence>
<evidence type="ECO:0000256" key="5">
    <source>
        <dbReference type="ARBA" id="ARBA00023136"/>
    </source>
</evidence>
<evidence type="ECO:0000256" key="6">
    <source>
        <dbReference type="PIRNR" id="PIRNR018968"/>
    </source>
</evidence>
<dbReference type="PANTHER" id="PTHR46795">
    <property type="entry name" value="ABC TRANSPORTER PERMEASE-RELATED-RELATED"/>
    <property type="match status" value="1"/>
</dbReference>
<dbReference type="GO" id="GO:0005886">
    <property type="term" value="C:plasma membrane"/>
    <property type="evidence" value="ECO:0007669"/>
    <property type="project" value="UniProtKB-SubCell"/>
</dbReference>
<keyword evidence="6" id="KW-0813">Transport</keyword>
<sequence length="672" mass="77028">MYPKLIIRNVLRNIQTYSIYFFSLTLIYSLLYAFNALPNHPVMTSLSGSKKMLTTIMTQYMGIVSYMVVGAVIFLIVYSTNFVLKRRQKELGLYASLGMKKCHIMGVVFCETLFINLLSLVVGLLFGLMILIPVSSLASDFFMGNYFGRKLFWDNYSVELLVVCYLVTSLIIGALDVLSFRKQKIISLIQDNEKKRTIISKAHGKWQIFLFTISTILFCVICFYLSNYSHLRFLKNHALAFIVLFLIVVVLFYTSLSQFILRLISTTPKLYFQRYNSFKVRQFSKQADNNSIVIAVLSLFMTLTLTLLIFSGSTYTSMEKDIETYTPYDMEVSLYRGEDFHYLNMTTKDCLKADGFNFNVVDTEYQYTIHKADSTYKDIIDTNHLWPHDKYLPDTPLKVISLSSYNHLMKIQGKEGIALKNDEYAVNQHYKGTEKQIKDFLKKGETLTIGGYSLKSFSKTPLENVYFLSSVGTNDFGTFIVPDKVAKELSVDSMAYVATYKEKTDMRQVELFLKNWLEGYYFKTSEGESNDFTYQTKLGLSELSISSMGVIVFVMIFVAIVFTVISFSILSLQALTNSLDSAGDYKILYLLGNRYGSNKKLLFQQILLYFLTPFILAIPLSIAFGNSLLGYFTHFANTDVVVDLRYLGLTVVLFIVYLILTHRICSRIIQNN</sequence>
<evidence type="ECO:0000256" key="2">
    <source>
        <dbReference type="ARBA" id="ARBA00022475"/>
    </source>
</evidence>
<name>A0AB37DBW6_STRSL</name>